<reference evidence="4" key="2">
    <citation type="submission" date="2013-04" db="EMBL/GenBank/DDBJ databases">
        <title>Genomic mechanisms accounting for the adaptation to parasitism in nematode-trapping fungi.</title>
        <authorList>
            <person name="Ahren D.G."/>
        </authorList>
    </citation>
    <scope>NUCLEOTIDE SEQUENCE [LARGE SCALE GENOMIC DNA]</scope>
    <source>
        <strain evidence="4">CBS 200.50</strain>
    </source>
</reference>
<keyword evidence="2" id="KW-0560">Oxidoreductase</keyword>
<dbReference type="HOGENOM" id="CLU_010194_44_2_1"/>
<dbReference type="eggNOG" id="KOG1208">
    <property type="taxonomic scope" value="Eukaryota"/>
</dbReference>
<dbReference type="AlphaFoldDB" id="S8BA99"/>
<dbReference type="GO" id="GO:0016491">
    <property type="term" value="F:oxidoreductase activity"/>
    <property type="evidence" value="ECO:0007669"/>
    <property type="project" value="UniProtKB-KW"/>
</dbReference>
<dbReference type="STRING" id="1284197.S8BA99"/>
<dbReference type="InterPro" id="IPR036291">
    <property type="entry name" value="NAD(P)-bd_dom_sf"/>
</dbReference>
<dbReference type="PANTHER" id="PTHR24320:SF152">
    <property type="entry name" value="SHORT-CHAIN DEHYDROGENASE_REDUCTASE FAMILY PROTEIN"/>
    <property type="match status" value="1"/>
</dbReference>
<dbReference type="PRINTS" id="PR00081">
    <property type="entry name" value="GDHRDH"/>
</dbReference>
<dbReference type="Proteomes" id="UP000015100">
    <property type="component" value="Unassembled WGS sequence"/>
</dbReference>
<comment type="caution">
    <text evidence="3">The sequence shown here is derived from an EMBL/GenBank/DDBJ whole genome shotgun (WGS) entry which is preliminary data.</text>
</comment>
<dbReference type="OMA" id="MLVHNAG"/>
<dbReference type="OrthoDB" id="542013at2759"/>
<dbReference type="EMBL" id="AQGS01000985">
    <property type="protein sequence ID" value="EPS36038.1"/>
    <property type="molecule type" value="Genomic_DNA"/>
</dbReference>
<dbReference type="PANTHER" id="PTHR24320">
    <property type="entry name" value="RETINOL DEHYDROGENASE"/>
    <property type="match status" value="1"/>
</dbReference>
<dbReference type="SUPFAM" id="SSF51735">
    <property type="entry name" value="NAD(P)-binding Rossmann-fold domains"/>
    <property type="match status" value="1"/>
</dbReference>
<protein>
    <submittedName>
        <fullName evidence="3">Uncharacterized protein</fullName>
    </submittedName>
</protein>
<organism evidence="3 4">
    <name type="scientific">Dactylellina haptotyla (strain CBS 200.50)</name>
    <name type="common">Nematode-trapping fungus</name>
    <name type="synonym">Monacrosporium haptotylum</name>
    <dbReference type="NCBI Taxonomy" id="1284197"/>
    <lineage>
        <taxon>Eukaryota</taxon>
        <taxon>Fungi</taxon>
        <taxon>Dikarya</taxon>
        <taxon>Ascomycota</taxon>
        <taxon>Pezizomycotina</taxon>
        <taxon>Orbiliomycetes</taxon>
        <taxon>Orbiliales</taxon>
        <taxon>Orbiliaceae</taxon>
        <taxon>Dactylellina</taxon>
    </lineage>
</organism>
<evidence type="ECO:0000256" key="2">
    <source>
        <dbReference type="ARBA" id="ARBA00023002"/>
    </source>
</evidence>
<reference evidence="3 4" key="1">
    <citation type="journal article" date="2013" name="PLoS Genet.">
        <title>Genomic mechanisms accounting for the adaptation to parasitism in nematode-trapping fungi.</title>
        <authorList>
            <person name="Meerupati T."/>
            <person name="Andersson K.M."/>
            <person name="Friman E."/>
            <person name="Kumar D."/>
            <person name="Tunlid A."/>
            <person name="Ahren D."/>
        </authorList>
    </citation>
    <scope>NUCLEOTIDE SEQUENCE [LARGE SCALE GENOMIC DNA]</scope>
    <source>
        <strain evidence="3 4">CBS 200.50</strain>
    </source>
</reference>
<proteinExistence type="inferred from homology"/>
<comment type="similarity">
    <text evidence="1">Belongs to the short-chain dehydrogenases/reductases (SDR) family.</text>
</comment>
<dbReference type="Gene3D" id="3.40.50.720">
    <property type="entry name" value="NAD(P)-binding Rossmann-like Domain"/>
    <property type="match status" value="1"/>
</dbReference>
<accession>S8BA99</accession>
<sequence>MEPEKKMGFLKRAKTKTAIQINSVMALVVRTLLAKYLSHQKLEKLDLTGKNAIITGSNTGLGKAMATHLAEMNATIYLVCRNLEKAEVAKADILKSAPNATIHLLQLDTSTLENCRKFCEKWETDGGKPIDILMHNAGVGSAPTREQTFGPDGFEYLYMTNLLSNILMTYMLEKFFAPNARVIMTSSPGCYVGGISSQFETQSTKQSIEKGFNYPDGQKPQNSILYSNTKLMQLCFAKNLMRKWKLEGKDYVAHAYNPGYAASEFFNKDGVHDTKRKMDPIWWILKNGVNLAMPSSEGCKTGVMLATSQSKKVAATGGRLWERMKTRTCIIDLYDNKLLDKLWTRWCLDVGIQWDLIPKELLSEGSVDGGSTIATMEK</sequence>
<evidence type="ECO:0000313" key="3">
    <source>
        <dbReference type="EMBL" id="EPS36038.1"/>
    </source>
</evidence>
<evidence type="ECO:0000313" key="4">
    <source>
        <dbReference type="Proteomes" id="UP000015100"/>
    </source>
</evidence>
<name>S8BA99_DACHA</name>
<gene>
    <name evidence="3" type="ORF">H072_10421</name>
</gene>
<dbReference type="InterPro" id="IPR002347">
    <property type="entry name" value="SDR_fam"/>
</dbReference>
<evidence type="ECO:0000256" key="1">
    <source>
        <dbReference type="ARBA" id="ARBA00006484"/>
    </source>
</evidence>
<keyword evidence="4" id="KW-1185">Reference proteome</keyword>
<dbReference type="Pfam" id="PF00106">
    <property type="entry name" value="adh_short"/>
    <property type="match status" value="1"/>
</dbReference>